<protein>
    <submittedName>
        <fullName evidence="1">Uncharacterized protein</fullName>
    </submittedName>
</protein>
<evidence type="ECO:0000313" key="2">
    <source>
        <dbReference type="Proteomes" id="UP001163603"/>
    </source>
</evidence>
<comment type="caution">
    <text evidence="1">The sequence shown here is derived from an EMBL/GenBank/DDBJ whole genome shotgun (WGS) entry which is preliminary data.</text>
</comment>
<organism evidence="1 2">
    <name type="scientific">Pistacia integerrima</name>
    <dbReference type="NCBI Taxonomy" id="434235"/>
    <lineage>
        <taxon>Eukaryota</taxon>
        <taxon>Viridiplantae</taxon>
        <taxon>Streptophyta</taxon>
        <taxon>Embryophyta</taxon>
        <taxon>Tracheophyta</taxon>
        <taxon>Spermatophyta</taxon>
        <taxon>Magnoliopsida</taxon>
        <taxon>eudicotyledons</taxon>
        <taxon>Gunneridae</taxon>
        <taxon>Pentapetalae</taxon>
        <taxon>rosids</taxon>
        <taxon>malvids</taxon>
        <taxon>Sapindales</taxon>
        <taxon>Anacardiaceae</taxon>
        <taxon>Pistacia</taxon>
    </lineage>
</organism>
<dbReference type="Proteomes" id="UP001163603">
    <property type="component" value="Chromosome 6"/>
</dbReference>
<proteinExistence type="predicted"/>
<gene>
    <name evidence="1" type="ORF">Pint_23887</name>
</gene>
<reference evidence="2" key="1">
    <citation type="journal article" date="2023" name="G3 (Bethesda)">
        <title>Genome assembly and association tests identify interacting loci associated with vigor, precocity, and sex in interspecific pistachio rootstocks.</title>
        <authorList>
            <person name="Palmer W."/>
            <person name="Jacygrad E."/>
            <person name="Sagayaradj S."/>
            <person name="Cavanaugh K."/>
            <person name="Han R."/>
            <person name="Bertier L."/>
            <person name="Beede B."/>
            <person name="Kafkas S."/>
            <person name="Golino D."/>
            <person name="Preece J."/>
            <person name="Michelmore R."/>
        </authorList>
    </citation>
    <scope>NUCLEOTIDE SEQUENCE [LARGE SCALE GENOMIC DNA]</scope>
</reference>
<sequence length="41" mass="5028">MEMLKQYEALYNHKESKLIKCILNLKCGKRRPFAGDWRMQR</sequence>
<keyword evidence="2" id="KW-1185">Reference proteome</keyword>
<accession>A0ACC0YPE1</accession>
<evidence type="ECO:0000313" key="1">
    <source>
        <dbReference type="EMBL" id="KAJ0039235.1"/>
    </source>
</evidence>
<dbReference type="EMBL" id="CM047741">
    <property type="protein sequence ID" value="KAJ0039235.1"/>
    <property type="molecule type" value="Genomic_DNA"/>
</dbReference>
<name>A0ACC0YPE1_9ROSI</name>